<dbReference type="STRING" id="74557.A0A1V9YV78"/>
<keyword evidence="3" id="KW-1185">Reference proteome</keyword>
<sequence>MAERSEIGAGERMNGEIPWAYLRKGEWTIFSKEDSVKLEAAAKSGEPVVVDDGRLLVSVVDRTLTAVYWDEPSCPVVRAEWLLESSSGKFIPLSEAEAIDINNLWTSLDPNEVHSFALHLHDHISGIETKKGETTIPAVQKLNEIFAKCSPTASHRCKAIHHGYPNWTDVKRTMKHLVFVVHGIGETYCKKRLASGTIIDQTLVLRQSTSTILDSHYPAGFENTIEFLPVDWSDVLGDMGDDLHARLNRIALDSMPFVRQISNELLSDILMYMARQDAVLAYVSKYMNVRYRLYRDNHPDFDGSISIMGHSLGSVISYDLLTVHCSELDFAPNTFFAFGSPIGLFLAL</sequence>
<dbReference type="PROSITE" id="PS51043">
    <property type="entry name" value="DDHD"/>
    <property type="match status" value="1"/>
</dbReference>
<dbReference type="GO" id="GO:0004620">
    <property type="term" value="F:phospholipase activity"/>
    <property type="evidence" value="ECO:0007669"/>
    <property type="project" value="TreeGrafter"/>
</dbReference>
<dbReference type="PANTHER" id="PTHR23509">
    <property type="entry name" value="PA-PL1 PHOSPHOLIPASE FAMILY"/>
    <property type="match status" value="1"/>
</dbReference>
<proteinExistence type="predicted"/>
<accession>A0A1V9YV78</accession>
<gene>
    <name evidence="2" type="ORF">THRCLA_22682</name>
</gene>
<dbReference type="InterPro" id="IPR004177">
    <property type="entry name" value="DDHD_dom"/>
</dbReference>
<dbReference type="PANTHER" id="PTHR23509:SF10">
    <property type="entry name" value="LD21067P"/>
    <property type="match status" value="1"/>
</dbReference>
<reference evidence="2 3" key="1">
    <citation type="journal article" date="2014" name="Genome Biol. Evol.">
        <title>The secreted proteins of Achlya hypogyna and Thraustotheca clavata identify the ancestral oomycete secretome and reveal gene acquisitions by horizontal gene transfer.</title>
        <authorList>
            <person name="Misner I."/>
            <person name="Blouin N."/>
            <person name="Leonard G."/>
            <person name="Richards T.A."/>
            <person name="Lane C.E."/>
        </authorList>
    </citation>
    <scope>NUCLEOTIDE SEQUENCE [LARGE SCALE GENOMIC DNA]</scope>
    <source>
        <strain evidence="2 3">ATCC 34112</strain>
    </source>
</reference>
<feature type="domain" description="DDHD" evidence="1">
    <location>
        <begin position="328"/>
        <end position="348"/>
    </location>
</feature>
<evidence type="ECO:0000313" key="2">
    <source>
        <dbReference type="EMBL" id="OQR89483.1"/>
    </source>
</evidence>
<dbReference type="Proteomes" id="UP000243217">
    <property type="component" value="Unassembled WGS sequence"/>
</dbReference>
<dbReference type="GO" id="GO:0046872">
    <property type="term" value="F:metal ion binding"/>
    <property type="evidence" value="ECO:0007669"/>
    <property type="project" value="InterPro"/>
</dbReference>
<feature type="non-terminal residue" evidence="2">
    <location>
        <position position="348"/>
    </location>
</feature>
<evidence type="ECO:0000313" key="3">
    <source>
        <dbReference type="Proteomes" id="UP000243217"/>
    </source>
</evidence>
<dbReference type="SUPFAM" id="SSF53474">
    <property type="entry name" value="alpha/beta-Hydrolases"/>
    <property type="match status" value="1"/>
</dbReference>
<dbReference type="InterPro" id="IPR029058">
    <property type="entry name" value="AB_hydrolase_fold"/>
</dbReference>
<dbReference type="AlphaFoldDB" id="A0A1V9YV78"/>
<organism evidence="2 3">
    <name type="scientific">Thraustotheca clavata</name>
    <dbReference type="NCBI Taxonomy" id="74557"/>
    <lineage>
        <taxon>Eukaryota</taxon>
        <taxon>Sar</taxon>
        <taxon>Stramenopiles</taxon>
        <taxon>Oomycota</taxon>
        <taxon>Saprolegniomycetes</taxon>
        <taxon>Saprolegniales</taxon>
        <taxon>Achlyaceae</taxon>
        <taxon>Thraustotheca</taxon>
    </lineage>
</organism>
<evidence type="ECO:0000259" key="1">
    <source>
        <dbReference type="PROSITE" id="PS51043"/>
    </source>
</evidence>
<protein>
    <submittedName>
        <fullName evidence="2">Phospholipase DDHD2</fullName>
    </submittedName>
</protein>
<dbReference type="GO" id="GO:0005737">
    <property type="term" value="C:cytoplasm"/>
    <property type="evidence" value="ECO:0007669"/>
    <property type="project" value="TreeGrafter"/>
</dbReference>
<name>A0A1V9YV78_9STRA</name>
<dbReference type="InterPro" id="IPR058055">
    <property type="entry name" value="PA-PLA1"/>
</dbReference>
<comment type="caution">
    <text evidence="2">The sequence shown here is derived from an EMBL/GenBank/DDBJ whole genome shotgun (WGS) entry which is preliminary data.</text>
</comment>
<dbReference type="OrthoDB" id="69269at2759"/>
<dbReference type="EMBL" id="JNBS01002733">
    <property type="protein sequence ID" value="OQR89483.1"/>
    <property type="molecule type" value="Genomic_DNA"/>
</dbReference>